<dbReference type="Proteomes" id="UP000006835">
    <property type="component" value="Chromosome"/>
</dbReference>
<name>E4SER6_CALK2</name>
<dbReference type="EMBL" id="CP002330">
    <property type="protein sequence ID" value="ADQ45553.1"/>
    <property type="molecule type" value="Genomic_DNA"/>
</dbReference>
<evidence type="ECO:0000313" key="2">
    <source>
        <dbReference type="EMBL" id="ADQ45553.1"/>
    </source>
</evidence>
<reference key="1">
    <citation type="submission" date="2010-11" db="EMBL/GenBank/DDBJ databases">
        <title>Complete sequence of Caldicellulosiruptor kronotskyensis 2002.</title>
        <authorList>
            <consortium name="US DOE Joint Genome Institute"/>
            <person name="Lucas S."/>
            <person name="Copeland A."/>
            <person name="Lapidus A."/>
            <person name="Cheng J.-F."/>
            <person name="Bruce D."/>
            <person name="Goodwin L."/>
            <person name="Pitluck S."/>
            <person name="Davenport K."/>
            <person name="Detter J.C."/>
            <person name="Han C."/>
            <person name="Tapia R."/>
            <person name="Land M."/>
            <person name="Hauser L."/>
            <person name="Jeffries C."/>
            <person name="Kyrpides N."/>
            <person name="Ivanova N."/>
            <person name="Mikhailova N."/>
            <person name="Blumer-Schuette S.E."/>
            <person name="Kelly R.M."/>
            <person name="Woyke T."/>
        </authorList>
    </citation>
    <scope>NUCLEOTIDE SEQUENCE</scope>
    <source>
        <strain>2002</strain>
    </source>
</reference>
<feature type="transmembrane region" description="Helical" evidence="1">
    <location>
        <begin position="95"/>
        <end position="116"/>
    </location>
</feature>
<protein>
    <submittedName>
        <fullName evidence="2">Uncharacterized protein</fullName>
    </submittedName>
</protein>
<proteinExistence type="predicted"/>
<feature type="transmembrane region" description="Helical" evidence="1">
    <location>
        <begin position="128"/>
        <end position="149"/>
    </location>
</feature>
<dbReference type="HOGENOM" id="CLU_1394084_0_0_9"/>
<reference evidence="2 3" key="2">
    <citation type="journal article" date="2011" name="J. Bacteriol.">
        <title>Complete genome sequences for the anaerobic, extremely thermophilic plant biomass-degrading bacteria Caldicellulosiruptor hydrothermalis, Caldicellulosiruptor kristjanssonii, Caldicellulosiruptor kronotskyensis, Caldicellulosiruptor owensenis, and Caldicellulosiruptor lactoaceticus.</title>
        <authorList>
            <person name="Blumer-Schuette S.E."/>
            <person name="Ozdemir I."/>
            <person name="Mistry D."/>
            <person name="Lucas S."/>
            <person name="Lapidus A."/>
            <person name="Cheng J.F."/>
            <person name="Goodwin L.A."/>
            <person name="Pitluck S."/>
            <person name="Land M.L."/>
            <person name="Hauser L.J."/>
            <person name="Woyke T."/>
            <person name="Mikhailova N."/>
            <person name="Pati A."/>
            <person name="Kyrpides N.C."/>
            <person name="Ivanova N."/>
            <person name="Detter J.C."/>
            <person name="Walston-Davenport K."/>
            <person name="Han S."/>
            <person name="Adams M.W."/>
            <person name="Kelly R.M."/>
        </authorList>
    </citation>
    <scope>NUCLEOTIDE SEQUENCE [LARGE SCALE GENOMIC DNA]</scope>
    <source>
        <strain evidence="3">DSM 18902 / VKM B-2412 / 2002</strain>
    </source>
</reference>
<feature type="transmembrane region" description="Helical" evidence="1">
    <location>
        <begin position="20"/>
        <end position="38"/>
    </location>
</feature>
<keyword evidence="3" id="KW-1185">Reference proteome</keyword>
<dbReference type="KEGG" id="ckn:Calkro_0660"/>
<dbReference type="AlphaFoldDB" id="E4SER6"/>
<gene>
    <name evidence="2" type="ordered locus">Calkro_0660</name>
</gene>
<feature type="transmembrane region" description="Helical" evidence="1">
    <location>
        <begin position="50"/>
        <end position="74"/>
    </location>
</feature>
<keyword evidence="1" id="KW-1133">Transmembrane helix</keyword>
<keyword evidence="1" id="KW-0472">Membrane</keyword>
<evidence type="ECO:0000313" key="3">
    <source>
        <dbReference type="Proteomes" id="UP000006835"/>
    </source>
</evidence>
<evidence type="ECO:0000256" key="1">
    <source>
        <dbReference type="SAM" id="Phobius"/>
    </source>
</evidence>
<sequence>MCKCKAWGKNFVCKLWEEKYPLILSFLMTVILFLRISYNFCPPQNFGSILNAMITIDSILLGFLGVSLSILLSIKDRKVVEFLFKNPSREILKTYFRSPIISGFINLGLSMSLNFIEYYTNILVKPALNISLCKLILVTWIFTALFFVLSSYRIINIVMHIVFKDPTATNERKPDKVLDADRERELKEKYRFKGE</sequence>
<organism evidence="2 3">
    <name type="scientific">Caldicellulosiruptor kronotskyensis (strain DSM 18902 / VKM B-2412 / 2002)</name>
    <dbReference type="NCBI Taxonomy" id="632348"/>
    <lineage>
        <taxon>Bacteria</taxon>
        <taxon>Bacillati</taxon>
        <taxon>Bacillota</taxon>
        <taxon>Bacillota incertae sedis</taxon>
        <taxon>Caldicellulosiruptorales</taxon>
        <taxon>Caldicellulosiruptoraceae</taxon>
        <taxon>Caldicellulosiruptor</taxon>
    </lineage>
</organism>
<keyword evidence="1" id="KW-0812">Transmembrane</keyword>
<accession>E4SER6</accession>
<dbReference type="PATRIC" id="fig|632348.3.peg.702"/>